<accession>A0A9X0A510</accession>
<evidence type="ECO:0000256" key="1">
    <source>
        <dbReference type="PROSITE-ProRule" id="PRU00076"/>
    </source>
</evidence>
<dbReference type="EMBL" id="MU825398">
    <property type="protein sequence ID" value="KAJ7393561.1"/>
    <property type="molecule type" value="Genomic_DNA"/>
</dbReference>
<dbReference type="SMART" id="SM00181">
    <property type="entry name" value="EGF"/>
    <property type="match status" value="7"/>
</dbReference>
<proteinExistence type="predicted"/>
<feature type="chain" id="PRO_5040862242" description="EGF-like domain-containing protein" evidence="2">
    <location>
        <begin position="24"/>
        <end position="426"/>
    </location>
</feature>
<evidence type="ECO:0000313" key="5">
    <source>
        <dbReference type="Proteomes" id="UP001163046"/>
    </source>
</evidence>
<dbReference type="Proteomes" id="UP001163046">
    <property type="component" value="Unassembled WGS sequence"/>
</dbReference>
<dbReference type="AlphaFoldDB" id="A0A9X0A510"/>
<dbReference type="InterPro" id="IPR000742">
    <property type="entry name" value="EGF"/>
</dbReference>
<feature type="signal peptide" evidence="2">
    <location>
        <begin position="1"/>
        <end position="23"/>
    </location>
</feature>
<keyword evidence="5" id="KW-1185">Reference proteome</keyword>
<dbReference type="PROSITE" id="PS01186">
    <property type="entry name" value="EGF_2"/>
    <property type="match status" value="2"/>
</dbReference>
<comment type="caution">
    <text evidence="4">The sequence shown here is derived from an EMBL/GenBank/DDBJ whole genome shotgun (WGS) entry which is preliminary data.</text>
</comment>
<feature type="domain" description="EGF-like" evidence="3">
    <location>
        <begin position="320"/>
        <end position="363"/>
    </location>
</feature>
<keyword evidence="1" id="KW-0245">EGF-like domain</keyword>
<evidence type="ECO:0000313" key="4">
    <source>
        <dbReference type="EMBL" id="KAJ7393561.1"/>
    </source>
</evidence>
<dbReference type="PROSITE" id="PS50026">
    <property type="entry name" value="EGF_3"/>
    <property type="match status" value="1"/>
</dbReference>
<reference evidence="4" key="1">
    <citation type="submission" date="2023-01" db="EMBL/GenBank/DDBJ databases">
        <title>Genome assembly of the deep-sea coral Lophelia pertusa.</title>
        <authorList>
            <person name="Herrera S."/>
            <person name="Cordes E."/>
        </authorList>
    </citation>
    <scope>NUCLEOTIDE SEQUENCE</scope>
    <source>
        <strain evidence="4">USNM1676648</strain>
        <tissue evidence="4">Polyp</tissue>
    </source>
</reference>
<name>A0A9X0A510_9CNID</name>
<dbReference type="OrthoDB" id="5944976at2759"/>
<evidence type="ECO:0000259" key="3">
    <source>
        <dbReference type="PROSITE" id="PS50026"/>
    </source>
</evidence>
<gene>
    <name evidence="4" type="ORF">OS493_006546</name>
</gene>
<sequence length="426" mass="47122">MGPIAKHILAWVVIAFFIGGLHALDYPAPAKCESDRDCLKGKAKCIRRECHCTSATAYGDGKTKCEQWKRCPKLLGRDSCTYVGIKGFVNTHCIMKPGSRDKTCKCDNGYFGSPKHPQCMSGADKNGRYPCLTDKNCPLYSECVNNRCSCRHELTGNGETCKPPPMKSCSSNADCHTKNGKCYDGKCRCVGLFVGDGVQCNRKGKSCPRNKKCDIHASCFVDPLYPRKPICRCDEGFTRSKDGKRCIECLSDKDCKQTYSTCYKGICKCKDELIRDEKTCKPAPSHECKEDKDCDARAKCEEGKCVCQGNATGNGKYCRDSLPCSPDYQCGSGGKCLVDPFFPNKPKCRCDKGYSYTKDNKCVECVSNMDCNANYSTCDKGICKCKDELIKMARHANMVRKILNGGQLRKGFTVLMSAKENLICGS</sequence>
<dbReference type="PANTHER" id="PTHR39069:SF8">
    <property type="entry name" value="FI17111P1"/>
    <property type="match status" value="1"/>
</dbReference>
<dbReference type="PANTHER" id="PTHR39069">
    <property type="entry name" value="ECDYSONE-INDUCIBLE GENE E1, ISOFORM A"/>
    <property type="match status" value="1"/>
</dbReference>
<evidence type="ECO:0000256" key="2">
    <source>
        <dbReference type="SAM" id="SignalP"/>
    </source>
</evidence>
<comment type="caution">
    <text evidence="1">Lacks conserved residue(s) required for the propagation of feature annotation.</text>
</comment>
<organism evidence="4 5">
    <name type="scientific">Desmophyllum pertusum</name>
    <dbReference type="NCBI Taxonomy" id="174260"/>
    <lineage>
        <taxon>Eukaryota</taxon>
        <taxon>Metazoa</taxon>
        <taxon>Cnidaria</taxon>
        <taxon>Anthozoa</taxon>
        <taxon>Hexacorallia</taxon>
        <taxon>Scleractinia</taxon>
        <taxon>Caryophylliina</taxon>
        <taxon>Caryophylliidae</taxon>
        <taxon>Desmophyllum</taxon>
    </lineage>
</organism>
<protein>
    <recommendedName>
        <fullName evidence="3">EGF-like domain-containing protein</fullName>
    </recommendedName>
</protein>
<keyword evidence="2" id="KW-0732">Signal</keyword>